<dbReference type="RefSeq" id="WP_086049458.1">
    <property type="nucleotide sequence ID" value="NZ_CP017916.1"/>
</dbReference>
<dbReference type="InterPro" id="IPR040942">
    <property type="entry name" value="Minimal_Cpol"/>
</dbReference>
<dbReference type="AlphaFoldDB" id="A0AA34TNR2"/>
<sequence length="119" mass="12891">MKYITIDGDDVGRKITSFYLNNDEENLYQVSASLVNAADQIAQLLIENGFEIVFCAADGVVGKSGNCFDSARLFERIQGLPSNTFTFSAGVGSSLKEAYVALLDAKSSGKNKLCDYTIK</sequence>
<evidence type="ECO:0000313" key="2">
    <source>
        <dbReference type="EMBL" id="ARP38301.1"/>
    </source>
</evidence>
<feature type="domain" description="Minimal CRISPR polymerase" evidence="1">
    <location>
        <begin position="3"/>
        <end position="114"/>
    </location>
</feature>
<reference evidence="2 3" key="1">
    <citation type="submission" date="2016-10" db="EMBL/GenBank/DDBJ databases">
        <title>The High Quality Genome of Vibrio splendidus K08M4.</title>
        <authorList>
            <person name="Wendling C."/>
            <person name="Chibani C.M."/>
            <person name="Hertel R."/>
            <person name="Sproer C."/>
            <person name="Bunk B."/>
            <person name="Overmann J."/>
            <person name="Roth O."/>
            <person name="Liesegang H."/>
        </authorList>
    </citation>
    <scope>NUCLEOTIDE SEQUENCE [LARGE SCALE GENOMIC DNA]</scope>
    <source>
        <strain evidence="2 3">K08M4</strain>
    </source>
</reference>
<dbReference type="EMBL" id="CP017916">
    <property type="protein sequence ID" value="ARP38301.1"/>
    <property type="molecule type" value="Genomic_DNA"/>
</dbReference>
<protein>
    <recommendedName>
        <fullName evidence="1">Minimal CRISPR polymerase domain-containing protein</fullName>
    </recommendedName>
</protein>
<name>A0AA34TNR2_9VIBR</name>
<dbReference type="Proteomes" id="UP000194136">
    <property type="component" value="Chromosome 1"/>
</dbReference>
<keyword evidence="3" id="KW-1185">Reference proteome</keyword>
<dbReference type="Pfam" id="PF18182">
    <property type="entry name" value="mCpol"/>
    <property type="match status" value="1"/>
</dbReference>
<accession>A0AA34TNR2</accession>
<dbReference type="KEGG" id="vsy:K08M4_15460"/>
<evidence type="ECO:0000313" key="3">
    <source>
        <dbReference type="Proteomes" id="UP000194136"/>
    </source>
</evidence>
<organism evidence="2 3">
    <name type="scientific">Vibrio syngnathi</name>
    <dbReference type="NCBI Taxonomy" id="3034029"/>
    <lineage>
        <taxon>Bacteria</taxon>
        <taxon>Pseudomonadati</taxon>
        <taxon>Pseudomonadota</taxon>
        <taxon>Gammaproteobacteria</taxon>
        <taxon>Vibrionales</taxon>
        <taxon>Vibrionaceae</taxon>
        <taxon>Vibrio</taxon>
    </lineage>
</organism>
<gene>
    <name evidence="2" type="ORF">K08M4_15460</name>
</gene>
<evidence type="ECO:0000259" key="1">
    <source>
        <dbReference type="Pfam" id="PF18182"/>
    </source>
</evidence>
<proteinExistence type="predicted"/>
<dbReference type="NCBIfam" id="NF033576">
    <property type="entry name" value="mCpol"/>
    <property type="match status" value="1"/>
</dbReference>